<evidence type="ECO:0000256" key="4">
    <source>
        <dbReference type="ARBA" id="ARBA00022692"/>
    </source>
</evidence>
<keyword evidence="2" id="KW-0813">Transport</keyword>
<gene>
    <name evidence="8" type="ORF">BTJ39_20605</name>
</gene>
<feature type="transmembrane region" description="Helical" evidence="7">
    <location>
        <begin position="354"/>
        <end position="378"/>
    </location>
</feature>
<feature type="transmembrane region" description="Helical" evidence="7">
    <location>
        <begin position="89"/>
        <end position="114"/>
    </location>
</feature>
<evidence type="ECO:0000256" key="2">
    <source>
        <dbReference type="ARBA" id="ARBA00022448"/>
    </source>
</evidence>
<dbReference type="EMBL" id="MRUL01000021">
    <property type="protein sequence ID" value="OON37125.1"/>
    <property type="molecule type" value="Genomic_DNA"/>
</dbReference>
<proteinExistence type="predicted"/>
<keyword evidence="5 7" id="KW-1133">Transmembrane helix</keyword>
<comment type="subcellular location">
    <subcellularLocation>
        <location evidence="1">Cell membrane</location>
        <topology evidence="1">Multi-pass membrane protein</topology>
    </subcellularLocation>
</comment>
<comment type="caution">
    <text evidence="8">The sequence shown here is derived from an EMBL/GenBank/DDBJ whole genome shotgun (WGS) entry which is preliminary data.</text>
</comment>
<dbReference type="InterPro" id="IPR050367">
    <property type="entry name" value="APC_superfamily"/>
</dbReference>
<evidence type="ECO:0000256" key="7">
    <source>
        <dbReference type="SAM" id="Phobius"/>
    </source>
</evidence>
<feature type="transmembrane region" description="Helical" evidence="7">
    <location>
        <begin position="430"/>
        <end position="451"/>
    </location>
</feature>
<name>A0A1S8YDS7_9GAMM</name>
<feature type="transmembrane region" description="Helical" evidence="7">
    <location>
        <begin position="225"/>
        <end position="250"/>
    </location>
</feature>
<protein>
    <submittedName>
        <fullName evidence="8">Amino acid permease</fullName>
    </submittedName>
</protein>
<feature type="transmembrane region" description="Helical" evidence="7">
    <location>
        <begin position="154"/>
        <end position="172"/>
    </location>
</feature>
<reference evidence="8 9" key="1">
    <citation type="submission" date="2016-12" db="EMBL/GenBank/DDBJ databases">
        <title>Izhakiella australiana sp. nov. of genus Izhakiella isolated from Australian desert.</title>
        <authorList>
            <person name="Ji M."/>
        </authorList>
    </citation>
    <scope>NUCLEOTIDE SEQUENCE [LARGE SCALE GENOMIC DNA]</scope>
    <source>
        <strain evidence="8 9">D4N98</strain>
    </source>
</reference>
<dbReference type="GO" id="GO:0005886">
    <property type="term" value="C:plasma membrane"/>
    <property type="evidence" value="ECO:0007669"/>
    <property type="project" value="UniProtKB-SubCell"/>
</dbReference>
<feature type="transmembrane region" description="Helical" evidence="7">
    <location>
        <begin position="120"/>
        <end position="142"/>
    </location>
</feature>
<feature type="transmembrane region" description="Helical" evidence="7">
    <location>
        <begin position="270"/>
        <end position="291"/>
    </location>
</feature>
<feature type="transmembrane region" description="Helical" evidence="7">
    <location>
        <begin position="39"/>
        <end position="57"/>
    </location>
</feature>
<evidence type="ECO:0000256" key="3">
    <source>
        <dbReference type="ARBA" id="ARBA00022475"/>
    </source>
</evidence>
<feature type="transmembrane region" description="Helical" evidence="7">
    <location>
        <begin position="12"/>
        <end position="33"/>
    </location>
</feature>
<dbReference type="PANTHER" id="PTHR42770:SF15">
    <property type="entry name" value="GLUTAMATE_GAMMA-AMINOBUTYRATE ANTIPORTER-RELATED"/>
    <property type="match status" value="1"/>
</dbReference>
<dbReference type="RefSeq" id="WP_078004600.1">
    <property type="nucleotide sequence ID" value="NZ_MRUL01000021.1"/>
</dbReference>
<dbReference type="GO" id="GO:0022857">
    <property type="term" value="F:transmembrane transporter activity"/>
    <property type="evidence" value="ECO:0007669"/>
    <property type="project" value="InterPro"/>
</dbReference>
<dbReference type="AlphaFoldDB" id="A0A1S8YDS7"/>
<feature type="transmembrane region" description="Helical" evidence="7">
    <location>
        <begin position="327"/>
        <end position="348"/>
    </location>
</feature>
<evidence type="ECO:0000256" key="6">
    <source>
        <dbReference type="ARBA" id="ARBA00023136"/>
    </source>
</evidence>
<accession>A0A1S8YDS7</accession>
<dbReference type="PANTHER" id="PTHR42770">
    <property type="entry name" value="AMINO ACID TRANSPORTER-RELATED"/>
    <property type="match status" value="1"/>
</dbReference>
<keyword evidence="9" id="KW-1185">Reference proteome</keyword>
<dbReference type="Gene3D" id="1.20.1740.10">
    <property type="entry name" value="Amino acid/polyamine transporter I"/>
    <property type="match status" value="1"/>
</dbReference>
<organism evidence="8 9">
    <name type="scientific">Izhakiella australiensis</name>
    <dbReference type="NCBI Taxonomy" id="1926881"/>
    <lineage>
        <taxon>Bacteria</taxon>
        <taxon>Pseudomonadati</taxon>
        <taxon>Pseudomonadota</taxon>
        <taxon>Gammaproteobacteria</taxon>
        <taxon>Enterobacterales</taxon>
        <taxon>Erwiniaceae</taxon>
        <taxon>Izhakiella</taxon>
    </lineage>
</organism>
<evidence type="ECO:0000313" key="9">
    <source>
        <dbReference type="Proteomes" id="UP000190667"/>
    </source>
</evidence>
<evidence type="ECO:0000313" key="8">
    <source>
        <dbReference type="EMBL" id="OON37125.1"/>
    </source>
</evidence>
<dbReference type="STRING" id="1926881.BTJ39_20605"/>
<evidence type="ECO:0000256" key="5">
    <source>
        <dbReference type="ARBA" id="ARBA00022989"/>
    </source>
</evidence>
<sequence>MDTQVSGRKLGVGSLALFSLCAVIVIDTLTASASIGVSAIGWWLVTLIVFVIPYGLITSELGTTYPGEGGIYDWVKKAFNYRWAVRTTWFYWVNVGLWMPAVYIMCAGMFANLFFPELPLLWLIILCIALTWLTVWICNVSVDVGVWVSNVGAILKVSVIGVLGVCGCIYAFRHGVANEFSFSAILPRLDTGVSFLPALVFNLMGFELVATMTREMKDVNDMPKSIFLAAGITAFLYVFGTVGILMALPVENISLVGGIVDTLHKLFGNSVLGSAMVYLVGTMALLTFLGNMVTWTMGASRAAAEAAGEGELPAVFAKMSDKHGTPVGANMLTGIISTLVIAAYALFAQDSDELFWSVFAFSSCIFLLPYLFMFPAFIKLRISDPATPRPFKVPGNALVQWVLSSICFLIILQAVVIFIFPALISWQLDWAYSGPVLAGVVATILIGEFLLHLAVMHKNEGGSSHTPYSQHKHI</sequence>
<dbReference type="PIRSF" id="PIRSF006060">
    <property type="entry name" value="AA_transporter"/>
    <property type="match status" value="1"/>
</dbReference>
<feature type="transmembrane region" description="Helical" evidence="7">
    <location>
        <begin position="398"/>
        <end position="424"/>
    </location>
</feature>
<keyword evidence="6 7" id="KW-0472">Membrane</keyword>
<dbReference type="Proteomes" id="UP000190667">
    <property type="component" value="Unassembled WGS sequence"/>
</dbReference>
<dbReference type="InterPro" id="IPR002293">
    <property type="entry name" value="AA/rel_permease1"/>
</dbReference>
<keyword evidence="4 7" id="KW-0812">Transmembrane</keyword>
<feature type="transmembrane region" description="Helical" evidence="7">
    <location>
        <begin position="192"/>
        <end position="213"/>
    </location>
</feature>
<dbReference type="OrthoDB" id="3185104at2"/>
<keyword evidence="3" id="KW-1003">Cell membrane</keyword>
<evidence type="ECO:0000256" key="1">
    <source>
        <dbReference type="ARBA" id="ARBA00004651"/>
    </source>
</evidence>
<dbReference type="Pfam" id="PF13520">
    <property type="entry name" value="AA_permease_2"/>
    <property type="match status" value="1"/>
</dbReference>